<dbReference type="InterPro" id="IPR016181">
    <property type="entry name" value="Acyl_CoA_acyltransferase"/>
</dbReference>
<evidence type="ECO:0000313" key="6">
    <source>
        <dbReference type="Proteomes" id="UP000288794"/>
    </source>
</evidence>
<dbReference type="PROSITE" id="PS51186">
    <property type="entry name" value="GNAT"/>
    <property type="match status" value="1"/>
</dbReference>
<comment type="similarity">
    <text evidence="3">Belongs to the WecD family.</text>
</comment>
<evidence type="ECO:0000256" key="3">
    <source>
        <dbReference type="HAMAP-Rule" id="MF_02027"/>
    </source>
</evidence>
<dbReference type="Gene3D" id="3.40.630.30">
    <property type="match status" value="1"/>
</dbReference>
<organism evidence="5 6">
    <name type="scientific">[Pantoea] beijingensis</name>
    <dbReference type="NCBI Taxonomy" id="1324864"/>
    <lineage>
        <taxon>Bacteria</taxon>
        <taxon>Pseudomonadati</taxon>
        <taxon>Pseudomonadota</taxon>
        <taxon>Gammaproteobacteria</taxon>
        <taxon>Enterobacterales</taxon>
        <taxon>Erwiniaceae</taxon>
        <taxon>Erwinia</taxon>
    </lineage>
</organism>
<dbReference type="CDD" id="cd04301">
    <property type="entry name" value="NAT_SF"/>
    <property type="match status" value="1"/>
</dbReference>
<comment type="catalytic activity">
    <reaction evidence="3">
        <text>dTDP-4-amino-4,6-dideoxy-alpha-D-galactose + acetyl-CoA = dTDP-4-acetamido-4,6-dideoxy-alpha-D-galactose + CoA + H(+)</text>
        <dbReference type="Rhea" id="RHEA:34443"/>
        <dbReference type="ChEBI" id="CHEBI:15378"/>
        <dbReference type="ChEBI" id="CHEBI:57287"/>
        <dbReference type="ChEBI" id="CHEBI:57288"/>
        <dbReference type="ChEBI" id="CHEBI:68492"/>
        <dbReference type="ChEBI" id="CHEBI:68493"/>
        <dbReference type="EC" id="2.3.1.210"/>
    </reaction>
</comment>
<dbReference type="EC" id="2.3.1.210" evidence="3"/>
<comment type="caution">
    <text evidence="5">The sequence shown here is derived from an EMBL/GenBank/DDBJ whole genome shotgun (WGS) entry which is preliminary data.</text>
</comment>
<reference evidence="5 6" key="1">
    <citation type="submission" date="2014-04" db="EMBL/GenBank/DDBJ databases">
        <title>Draft genome sequence of Pantoea beijingensis strain LMG 27579, an emerging pathogen to Pleurotus eryngii with potential industrial application.</title>
        <authorList>
            <person name="Xu F."/>
            <person name="Liu Y."/>
            <person name="Wang S."/>
            <person name="Yin Y."/>
            <person name="Ma Y."/>
            <person name="Zhao S."/>
            <person name="Rong C."/>
        </authorList>
    </citation>
    <scope>NUCLEOTIDE SEQUENCE [LARGE SCALE GENOMIC DNA]</scope>
    <source>
        <strain evidence="5 6">LMG 27579</strain>
    </source>
</reference>
<dbReference type="SUPFAM" id="SSF55729">
    <property type="entry name" value="Acyl-CoA N-acyltransferases (Nat)"/>
    <property type="match status" value="1"/>
</dbReference>
<comment type="caution">
    <text evidence="3">Lacks conserved residue(s) required for the propagation of feature annotation.</text>
</comment>
<accession>A0A443IFC7</accession>
<dbReference type="HAMAP" id="MF_02027">
    <property type="entry name" value="WecD_RffC"/>
    <property type="match status" value="1"/>
</dbReference>
<comment type="function">
    <text evidence="3">Catalyzes the acetylation of dTDP-fucosamine (dTDP-4-amino-4,6-dideoxy-D-galactose) to dTDP-Fuc4NAc, which is utilized in the biosynthesis of the enterobacterial common antigen (ECA).</text>
</comment>
<dbReference type="EMBL" id="JMEE01000008">
    <property type="protein sequence ID" value="RWR02769.1"/>
    <property type="molecule type" value="Genomic_DNA"/>
</dbReference>
<dbReference type="Proteomes" id="UP000288794">
    <property type="component" value="Unassembled WGS sequence"/>
</dbReference>
<dbReference type="GO" id="GO:0008080">
    <property type="term" value="F:N-acetyltransferase activity"/>
    <property type="evidence" value="ECO:0007669"/>
    <property type="project" value="InterPro"/>
</dbReference>
<dbReference type="NCBIfam" id="TIGR02382">
    <property type="entry name" value="wecD_rffC"/>
    <property type="match status" value="1"/>
</dbReference>
<sequence>MPVLASISPLEWESHFFGIKSARLTFDDAQPLDVLQMQAYERIQAKVSADRTDLLDVLAGQGFRLVEGEAELQLNVESTERQSGIRIARVEHIPLLRDAASAAFARSRFREPWYQAGDSGRFYAQWIENAVRGTFDNQCLLAVGETGALQGFVSLRELDNGAARIGLLATLPEMQGQGVGTRLMNAAADWCQARRLSSLRVATQLSNLAAMRLYLRCGASLESTAYWLYR</sequence>
<comment type="subunit">
    <text evidence="3">Homodimer.</text>
</comment>
<proteinExistence type="inferred from homology"/>
<dbReference type="InterPro" id="IPR000182">
    <property type="entry name" value="GNAT_dom"/>
</dbReference>
<name>A0A443IFC7_9GAMM</name>
<evidence type="ECO:0000259" key="4">
    <source>
        <dbReference type="PROSITE" id="PS51186"/>
    </source>
</evidence>
<dbReference type="Pfam" id="PF00583">
    <property type="entry name" value="Acetyltransf_1"/>
    <property type="match status" value="1"/>
</dbReference>
<dbReference type="PANTHER" id="PTHR43877">
    <property type="entry name" value="AMINOALKYLPHOSPHONATE N-ACETYLTRANSFERASE-RELATED-RELATED"/>
    <property type="match status" value="1"/>
</dbReference>
<dbReference type="NCBIfam" id="NF008212">
    <property type="entry name" value="PRK10975.1"/>
    <property type="match status" value="1"/>
</dbReference>
<gene>
    <name evidence="3" type="primary">wecD</name>
    <name evidence="5" type="ORF">ED28_06455</name>
</gene>
<dbReference type="UniPathway" id="UPA00566"/>
<dbReference type="RefSeq" id="WP_128176391.1">
    <property type="nucleotide sequence ID" value="NZ_CP071409.1"/>
</dbReference>
<keyword evidence="2 3" id="KW-0012">Acyltransferase</keyword>
<feature type="binding site" evidence="3">
    <location>
        <position position="207"/>
    </location>
    <ligand>
        <name>acetyl-CoA</name>
        <dbReference type="ChEBI" id="CHEBI:57288"/>
    </ligand>
</feature>
<dbReference type="PANTHER" id="PTHR43877:SF2">
    <property type="entry name" value="AMINOALKYLPHOSPHONATE N-ACETYLTRANSFERASE-RELATED"/>
    <property type="match status" value="1"/>
</dbReference>
<dbReference type="AlphaFoldDB" id="A0A443IFC7"/>
<dbReference type="GO" id="GO:0009246">
    <property type="term" value="P:enterobacterial common antigen biosynthetic process"/>
    <property type="evidence" value="ECO:0007669"/>
    <property type="project" value="UniProtKB-UniRule"/>
</dbReference>
<dbReference type="InterPro" id="IPR012752">
    <property type="entry name" value="AcTrfase_WecD"/>
</dbReference>
<evidence type="ECO:0000256" key="2">
    <source>
        <dbReference type="ARBA" id="ARBA00023315"/>
    </source>
</evidence>
<evidence type="ECO:0000313" key="5">
    <source>
        <dbReference type="EMBL" id="RWR02769.1"/>
    </source>
</evidence>
<protein>
    <recommendedName>
        <fullName evidence="3">dTDP-fucosamine acetyltransferase</fullName>
        <ecNumber evidence="3">2.3.1.210</ecNumber>
    </recommendedName>
    <alternativeName>
        <fullName evidence="3">TDP-fucosamine acetyltransferase</fullName>
    </alternativeName>
    <alternativeName>
        <fullName evidence="3">dTDP-4-amino-4,6-dideoxy-D-galactose acyltransferase</fullName>
    </alternativeName>
</protein>
<comment type="pathway">
    <text evidence="3">Bacterial outer membrane biogenesis; enterobacterial common antigen biosynthesis.</text>
</comment>
<feature type="active site" description="Proton donor" evidence="3">
    <location>
        <position position="214"/>
    </location>
</feature>
<keyword evidence="1 3" id="KW-0808">Transferase</keyword>
<evidence type="ECO:0000256" key="1">
    <source>
        <dbReference type="ARBA" id="ARBA00022679"/>
    </source>
</evidence>
<feature type="domain" description="N-acetyltransferase" evidence="4">
    <location>
        <begin position="83"/>
        <end position="230"/>
    </location>
</feature>
<dbReference type="InterPro" id="IPR050832">
    <property type="entry name" value="Bact_Acetyltransf"/>
</dbReference>
<keyword evidence="6" id="KW-1185">Reference proteome</keyword>